<dbReference type="EMBL" id="VIGC01000043">
    <property type="protein sequence ID" value="TQE93314.1"/>
    <property type="molecule type" value="Genomic_DNA"/>
</dbReference>
<dbReference type="OrthoDB" id="158616at2"/>
<comment type="caution">
    <text evidence="7">The sequence shown here is derived from an EMBL/GenBank/DDBJ whole genome shotgun (WGS) entry which is preliminary data.</text>
</comment>
<keyword evidence="8" id="KW-1185">Reference proteome</keyword>
<keyword evidence="3 6" id="KW-0812">Transmembrane</keyword>
<feature type="transmembrane region" description="Helical" evidence="6">
    <location>
        <begin position="418"/>
        <end position="437"/>
    </location>
</feature>
<feature type="transmembrane region" description="Helical" evidence="6">
    <location>
        <begin position="323"/>
        <end position="347"/>
    </location>
</feature>
<dbReference type="FunCoup" id="A0A540V984">
    <property type="interactions" value="59"/>
</dbReference>
<reference evidence="7 8" key="1">
    <citation type="submission" date="2019-06" db="EMBL/GenBank/DDBJ databases">
        <title>Genome sequence of Litorilinea aerophila BAA-2444.</title>
        <authorList>
            <person name="Maclea K.S."/>
            <person name="Maurais E.G."/>
            <person name="Iannazzi L.C."/>
        </authorList>
    </citation>
    <scope>NUCLEOTIDE SEQUENCE [LARGE SCALE GENOMIC DNA]</scope>
    <source>
        <strain evidence="7 8">ATCC BAA-2444</strain>
    </source>
</reference>
<name>A0A540V984_9CHLR</name>
<feature type="transmembrane region" description="Helical" evidence="6">
    <location>
        <begin position="359"/>
        <end position="377"/>
    </location>
</feature>
<dbReference type="InterPro" id="IPR002797">
    <property type="entry name" value="Polysacc_synth"/>
</dbReference>
<dbReference type="SUPFAM" id="SSF48431">
    <property type="entry name" value="Lipovitellin-phosvitin complex, superhelical domain"/>
    <property type="match status" value="1"/>
</dbReference>
<keyword evidence="2" id="KW-1003">Cell membrane</keyword>
<evidence type="ECO:0000313" key="7">
    <source>
        <dbReference type="EMBL" id="TQE93314.1"/>
    </source>
</evidence>
<evidence type="ECO:0000256" key="3">
    <source>
        <dbReference type="ARBA" id="ARBA00022692"/>
    </source>
</evidence>
<proteinExistence type="predicted"/>
<evidence type="ECO:0000256" key="4">
    <source>
        <dbReference type="ARBA" id="ARBA00022989"/>
    </source>
</evidence>
<feature type="transmembrane region" description="Helical" evidence="6">
    <location>
        <begin position="443"/>
        <end position="461"/>
    </location>
</feature>
<feature type="transmembrane region" description="Helical" evidence="6">
    <location>
        <begin position="292"/>
        <end position="311"/>
    </location>
</feature>
<feature type="transmembrane region" description="Helical" evidence="6">
    <location>
        <begin position="83"/>
        <end position="104"/>
    </location>
</feature>
<dbReference type="InParanoid" id="A0A540V984"/>
<evidence type="ECO:0000256" key="1">
    <source>
        <dbReference type="ARBA" id="ARBA00004651"/>
    </source>
</evidence>
<dbReference type="InterPro" id="IPR011030">
    <property type="entry name" value="Lipovitellin_superhlx_dom"/>
</dbReference>
<organism evidence="7 8">
    <name type="scientific">Litorilinea aerophila</name>
    <dbReference type="NCBI Taxonomy" id="1204385"/>
    <lineage>
        <taxon>Bacteria</taxon>
        <taxon>Bacillati</taxon>
        <taxon>Chloroflexota</taxon>
        <taxon>Caldilineae</taxon>
        <taxon>Caldilineales</taxon>
        <taxon>Caldilineaceae</taxon>
        <taxon>Litorilinea</taxon>
    </lineage>
</organism>
<feature type="transmembrane region" description="Helical" evidence="6">
    <location>
        <begin position="144"/>
        <end position="164"/>
    </location>
</feature>
<comment type="subcellular location">
    <subcellularLocation>
        <location evidence="1">Cell membrane</location>
        <topology evidence="1">Multi-pass membrane protein</topology>
    </subcellularLocation>
</comment>
<dbReference type="Proteomes" id="UP000317371">
    <property type="component" value="Unassembled WGS sequence"/>
</dbReference>
<keyword evidence="4 6" id="KW-1133">Transmembrane helix</keyword>
<protein>
    <submittedName>
        <fullName evidence="7">Flippase</fullName>
    </submittedName>
</protein>
<keyword evidence="5 6" id="KW-0472">Membrane</keyword>
<feature type="transmembrane region" description="Helical" evidence="6">
    <location>
        <begin position="110"/>
        <end position="132"/>
    </location>
</feature>
<dbReference type="PANTHER" id="PTHR30250:SF11">
    <property type="entry name" value="O-ANTIGEN TRANSPORTER-RELATED"/>
    <property type="match status" value="1"/>
</dbReference>
<sequence length="483" mass="53555">MIRRILRNFTWLSAATAIELGLSMIVTAVLARRLGPTGFGQYSLWLAFIAFFTPLYDFGLTPFSLRQVAQKPEDTARYLRTAIATKVLLSLFGLLIIIGIAFKLDYFKNTLLGAAFVLLAVSQIAKSFALLNRAVFRAHEWMHLQTYIGAISNIARLSLILIVILIRPDLLMICLVLAIVNLSEVLISSVLIRRRTPQLSSVALPHNSKYNIRQLLKQSTPFALYDMFNGMYMRADTVLLGIFSGVQPVAWYSSAYKLATLVSLLPRTLMDGIYPILCKESSERVYQLVRRLLLILMGIAFPISLSLTVLAPEIIQLVYGSQYTPAVLALQILAWASFFVFGSSLLLATLNALHSENTVARIMSVIGVGGLISYALSIPKWGYIGASIVSTGIEFAGFLLMVMVVQQKFKRQMISSGTSLRLLSICGIALGISWLGVRHASAFLVLSLVLPVYVFCFVFVLKNDGWIPEGSMTFLRSLLAFQR</sequence>
<dbReference type="AlphaFoldDB" id="A0A540V984"/>
<feature type="transmembrane region" description="Helical" evidence="6">
    <location>
        <begin position="42"/>
        <end position="63"/>
    </location>
</feature>
<evidence type="ECO:0000256" key="2">
    <source>
        <dbReference type="ARBA" id="ARBA00022475"/>
    </source>
</evidence>
<evidence type="ECO:0000313" key="8">
    <source>
        <dbReference type="Proteomes" id="UP000317371"/>
    </source>
</evidence>
<feature type="transmembrane region" description="Helical" evidence="6">
    <location>
        <begin position="383"/>
        <end position="406"/>
    </location>
</feature>
<dbReference type="PANTHER" id="PTHR30250">
    <property type="entry name" value="PST FAMILY PREDICTED COLANIC ACID TRANSPORTER"/>
    <property type="match status" value="1"/>
</dbReference>
<accession>A0A540V984</accession>
<dbReference type="RefSeq" id="WP_141612341.1">
    <property type="nucleotide sequence ID" value="NZ_VIGC02000043.1"/>
</dbReference>
<dbReference type="CDD" id="cd13128">
    <property type="entry name" value="MATE_Wzx_like"/>
    <property type="match status" value="1"/>
</dbReference>
<evidence type="ECO:0000256" key="6">
    <source>
        <dbReference type="SAM" id="Phobius"/>
    </source>
</evidence>
<dbReference type="GO" id="GO:0005886">
    <property type="term" value="C:plasma membrane"/>
    <property type="evidence" value="ECO:0007669"/>
    <property type="project" value="UniProtKB-SubCell"/>
</dbReference>
<feature type="transmembrane region" description="Helical" evidence="6">
    <location>
        <begin position="9"/>
        <end position="30"/>
    </location>
</feature>
<evidence type="ECO:0000256" key="5">
    <source>
        <dbReference type="ARBA" id="ARBA00023136"/>
    </source>
</evidence>
<gene>
    <name evidence="7" type="ORF">FKZ61_22080</name>
</gene>
<dbReference type="Pfam" id="PF01943">
    <property type="entry name" value="Polysacc_synt"/>
    <property type="match status" value="1"/>
</dbReference>
<feature type="transmembrane region" description="Helical" evidence="6">
    <location>
        <begin position="170"/>
        <end position="192"/>
    </location>
</feature>
<dbReference type="InterPro" id="IPR050833">
    <property type="entry name" value="Poly_Biosynth_Transport"/>
</dbReference>